<reference evidence="2" key="1">
    <citation type="journal article" date="2019" name="Int. J. Syst. Evol. Microbiol.">
        <title>The Global Catalogue of Microorganisms (GCM) 10K type strain sequencing project: providing services to taxonomists for standard genome sequencing and annotation.</title>
        <authorList>
            <consortium name="The Broad Institute Genomics Platform"/>
            <consortium name="The Broad Institute Genome Sequencing Center for Infectious Disease"/>
            <person name="Wu L."/>
            <person name="Ma J."/>
        </authorList>
    </citation>
    <scope>NUCLEOTIDE SEQUENCE [LARGE SCALE GENOMIC DNA]</scope>
    <source>
        <strain evidence="2">CGMCC 1.12966</strain>
    </source>
</reference>
<organism evidence="1 2">
    <name type="scientific">Sphingobacterium griseoflavum</name>
    <dbReference type="NCBI Taxonomy" id="1474952"/>
    <lineage>
        <taxon>Bacteria</taxon>
        <taxon>Pseudomonadati</taxon>
        <taxon>Bacteroidota</taxon>
        <taxon>Sphingobacteriia</taxon>
        <taxon>Sphingobacteriales</taxon>
        <taxon>Sphingobacteriaceae</taxon>
        <taxon>Sphingobacterium</taxon>
    </lineage>
</organism>
<comment type="caution">
    <text evidence="1">The sequence shown here is derived from an EMBL/GenBank/DDBJ whole genome shotgun (WGS) entry which is preliminary data.</text>
</comment>
<proteinExistence type="predicted"/>
<evidence type="ECO:0000313" key="2">
    <source>
        <dbReference type="Proteomes" id="UP000620550"/>
    </source>
</evidence>
<gene>
    <name evidence="1" type="ORF">GCM10017764_17620</name>
</gene>
<dbReference type="EMBL" id="BNAF01000006">
    <property type="protein sequence ID" value="GHE34901.1"/>
    <property type="molecule type" value="Genomic_DNA"/>
</dbReference>
<name>A0ABQ3HXP8_9SPHI</name>
<evidence type="ECO:0008006" key="3">
    <source>
        <dbReference type="Google" id="ProtNLM"/>
    </source>
</evidence>
<keyword evidence="2" id="KW-1185">Reference proteome</keyword>
<dbReference type="RefSeq" id="WP_189626295.1">
    <property type="nucleotide sequence ID" value="NZ_BNAF01000006.1"/>
</dbReference>
<evidence type="ECO:0000313" key="1">
    <source>
        <dbReference type="EMBL" id="GHE34901.1"/>
    </source>
</evidence>
<sequence>MNKNIKGHEGTLARWDAAAGTGGAWKPVGCLTSSAYQATMNMLEKVNMCTEGQTVQSPQSMTRSVQIEGEVIDTTDIGGSSIDESFGELRELQETEHETGNADVWRLSRGPLGYLYFPGFISDLSDSYAAGEDATFSATLTVNAKPTETDPNA</sequence>
<accession>A0ABQ3HXP8</accession>
<protein>
    <recommendedName>
        <fullName evidence="3">Phage tail protein</fullName>
    </recommendedName>
</protein>
<dbReference type="Proteomes" id="UP000620550">
    <property type="component" value="Unassembled WGS sequence"/>
</dbReference>